<dbReference type="Proteomes" id="UP000801492">
    <property type="component" value="Unassembled WGS sequence"/>
</dbReference>
<evidence type="ECO:0000313" key="1">
    <source>
        <dbReference type="EMBL" id="KAF2900943.1"/>
    </source>
</evidence>
<dbReference type="OrthoDB" id="6753304at2759"/>
<accession>A0A8K0GKA5</accession>
<gene>
    <name evidence="1" type="ORF">ILUMI_05246</name>
</gene>
<keyword evidence="2" id="KW-1185">Reference proteome</keyword>
<comment type="caution">
    <text evidence="1">The sequence shown here is derived from an EMBL/GenBank/DDBJ whole genome shotgun (WGS) entry which is preliminary data.</text>
</comment>
<dbReference type="AlphaFoldDB" id="A0A8K0GKA5"/>
<reference evidence="1" key="1">
    <citation type="submission" date="2019-08" db="EMBL/GenBank/DDBJ databases">
        <title>The genome of the North American firefly Photinus pyralis.</title>
        <authorList>
            <consortium name="Photinus pyralis genome working group"/>
            <person name="Fallon T.R."/>
            <person name="Sander Lower S.E."/>
            <person name="Weng J.-K."/>
        </authorList>
    </citation>
    <scope>NUCLEOTIDE SEQUENCE</scope>
    <source>
        <strain evidence="1">TRF0915ILg1</strain>
        <tissue evidence="1">Whole body</tissue>
    </source>
</reference>
<name>A0A8K0GKA5_IGNLU</name>
<protein>
    <submittedName>
        <fullName evidence="1">Uncharacterized protein</fullName>
    </submittedName>
</protein>
<sequence length="99" mass="10686">MGSAISCGKCPTVETSSVINLSDALILRMLEGIEVPGPTRVAVPEDEDWFEKLKCIDDAHSNAYGLTFRDLSSLVKAVEKRIKDGALTDYCPSDVVGIL</sequence>
<dbReference type="EMBL" id="VTPC01001938">
    <property type="protein sequence ID" value="KAF2900943.1"/>
    <property type="molecule type" value="Genomic_DNA"/>
</dbReference>
<proteinExistence type="predicted"/>
<organism evidence="1 2">
    <name type="scientific">Ignelater luminosus</name>
    <name type="common">Cucubano</name>
    <name type="synonym">Pyrophorus luminosus</name>
    <dbReference type="NCBI Taxonomy" id="2038154"/>
    <lineage>
        <taxon>Eukaryota</taxon>
        <taxon>Metazoa</taxon>
        <taxon>Ecdysozoa</taxon>
        <taxon>Arthropoda</taxon>
        <taxon>Hexapoda</taxon>
        <taxon>Insecta</taxon>
        <taxon>Pterygota</taxon>
        <taxon>Neoptera</taxon>
        <taxon>Endopterygota</taxon>
        <taxon>Coleoptera</taxon>
        <taxon>Polyphaga</taxon>
        <taxon>Elateriformia</taxon>
        <taxon>Elateroidea</taxon>
        <taxon>Elateridae</taxon>
        <taxon>Agrypninae</taxon>
        <taxon>Pyrophorini</taxon>
        <taxon>Ignelater</taxon>
    </lineage>
</organism>
<evidence type="ECO:0000313" key="2">
    <source>
        <dbReference type="Proteomes" id="UP000801492"/>
    </source>
</evidence>